<dbReference type="AlphaFoldDB" id="A0AAE9ZAJ7"/>
<keyword evidence="3" id="KW-0012">Acyltransferase</keyword>
<feature type="transmembrane region" description="Helical" evidence="1">
    <location>
        <begin position="285"/>
        <end position="307"/>
    </location>
</feature>
<keyword evidence="1" id="KW-0472">Membrane</keyword>
<dbReference type="EMBL" id="CP118166">
    <property type="protein sequence ID" value="WDI30759.1"/>
    <property type="molecule type" value="Genomic_DNA"/>
</dbReference>
<dbReference type="KEGG" id="hfl:PUV54_12425"/>
<protein>
    <submittedName>
        <fullName evidence="3">Acyltransferase family protein</fullName>
    </submittedName>
</protein>
<evidence type="ECO:0000259" key="2">
    <source>
        <dbReference type="Pfam" id="PF01757"/>
    </source>
</evidence>
<name>A0AAE9ZAJ7_9PROT</name>
<evidence type="ECO:0000256" key="1">
    <source>
        <dbReference type="SAM" id="Phobius"/>
    </source>
</evidence>
<feature type="transmembrane region" description="Helical" evidence="1">
    <location>
        <begin position="154"/>
        <end position="175"/>
    </location>
</feature>
<evidence type="ECO:0000313" key="3">
    <source>
        <dbReference type="EMBL" id="WDI30759.1"/>
    </source>
</evidence>
<dbReference type="Pfam" id="PF01757">
    <property type="entry name" value="Acyl_transf_3"/>
    <property type="match status" value="1"/>
</dbReference>
<feature type="transmembrane region" description="Helical" evidence="1">
    <location>
        <begin position="356"/>
        <end position="374"/>
    </location>
</feature>
<accession>A0AAE9ZAJ7</accession>
<sequence length="404" mass="45415">MAVTDGISGGFSAGETRRYDLDWLRVIAFGLLIFYHIGMFYVTWGWHVKSAYAGPAAEPLMLVVNPWRLALLFFISGVAVRFASDKALSRGRFAASRAYRLGLPILGGMIVIVAPQSYFELRQAGGIEPGYFAFWGNYLKLEQLYPMITPTWNHLWYVVYLFFYIMMMAPFLPMLRRFAEGRGAKALNAVAGGPVRLMFLIIIPFVAYEAFLAPHFPTTHNLFWDWANHAHRLTIFLLGYFAAKHVRFWTSVDRALPMAAAFVVLISGLRFYLRANHWDYYASVIDGPVATVLLTLYAWAFIVMLMGAGQRFLNRPSKLLTYLTGAVFCYYILHQSIIVIAGYYLTGLQLGAWPEFMLVTAITVVGCGAGFELFRRIPGLRIFLGIKAPALHKKPSAKPAPVAA</sequence>
<feature type="transmembrane region" description="Helical" evidence="1">
    <location>
        <begin position="101"/>
        <end position="119"/>
    </location>
</feature>
<dbReference type="InterPro" id="IPR050623">
    <property type="entry name" value="Glucan_succinyl_AcylTrfase"/>
</dbReference>
<feature type="transmembrane region" description="Helical" evidence="1">
    <location>
        <begin position="187"/>
        <end position="206"/>
    </location>
</feature>
<dbReference type="GO" id="GO:0016747">
    <property type="term" value="F:acyltransferase activity, transferring groups other than amino-acyl groups"/>
    <property type="evidence" value="ECO:0007669"/>
    <property type="project" value="InterPro"/>
</dbReference>
<reference evidence="3" key="1">
    <citation type="submission" date="2023-02" db="EMBL/GenBank/DDBJ databases">
        <title>Genome sequence of Hyphococcus flavus.</title>
        <authorList>
            <person name="Rong J.-C."/>
            <person name="Zhao Q."/>
            <person name="Yi M."/>
            <person name="Wu J.-Y."/>
        </authorList>
    </citation>
    <scope>NUCLEOTIDE SEQUENCE</scope>
    <source>
        <strain evidence="3">MCCC 1K03223</strain>
    </source>
</reference>
<feature type="transmembrane region" description="Helical" evidence="1">
    <location>
        <begin position="255"/>
        <end position="273"/>
    </location>
</feature>
<feature type="transmembrane region" description="Helical" evidence="1">
    <location>
        <begin position="319"/>
        <end position="344"/>
    </location>
</feature>
<keyword evidence="3" id="KW-0808">Transferase</keyword>
<keyword evidence="4" id="KW-1185">Reference proteome</keyword>
<gene>
    <name evidence="3" type="ORF">PUV54_12425</name>
</gene>
<dbReference type="Proteomes" id="UP001214043">
    <property type="component" value="Chromosome"/>
</dbReference>
<keyword evidence="1" id="KW-1133">Transmembrane helix</keyword>
<dbReference type="PANTHER" id="PTHR36927">
    <property type="entry name" value="BLR4337 PROTEIN"/>
    <property type="match status" value="1"/>
</dbReference>
<dbReference type="RefSeq" id="WP_274492578.1">
    <property type="nucleotide sequence ID" value="NZ_CP118166.1"/>
</dbReference>
<keyword evidence="1" id="KW-0812">Transmembrane</keyword>
<organism evidence="3 4">
    <name type="scientific">Hyphococcus flavus</name>
    <dbReference type="NCBI Taxonomy" id="1866326"/>
    <lineage>
        <taxon>Bacteria</taxon>
        <taxon>Pseudomonadati</taxon>
        <taxon>Pseudomonadota</taxon>
        <taxon>Alphaproteobacteria</taxon>
        <taxon>Parvularculales</taxon>
        <taxon>Parvularculaceae</taxon>
        <taxon>Hyphococcus</taxon>
    </lineage>
</organism>
<dbReference type="InterPro" id="IPR002656">
    <property type="entry name" value="Acyl_transf_3_dom"/>
</dbReference>
<feature type="transmembrane region" description="Helical" evidence="1">
    <location>
        <begin position="26"/>
        <end position="47"/>
    </location>
</feature>
<dbReference type="PANTHER" id="PTHR36927:SF3">
    <property type="entry name" value="GLUCANS BIOSYNTHESIS PROTEIN C"/>
    <property type="match status" value="1"/>
</dbReference>
<feature type="transmembrane region" description="Helical" evidence="1">
    <location>
        <begin position="59"/>
        <end position="80"/>
    </location>
</feature>
<proteinExistence type="predicted"/>
<feature type="domain" description="Acyltransferase 3" evidence="2">
    <location>
        <begin position="19"/>
        <end position="367"/>
    </location>
</feature>
<feature type="transmembrane region" description="Helical" evidence="1">
    <location>
        <begin position="226"/>
        <end position="243"/>
    </location>
</feature>
<evidence type="ECO:0000313" key="4">
    <source>
        <dbReference type="Proteomes" id="UP001214043"/>
    </source>
</evidence>